<keyword evidence="7" id="KW-1185">Reference proteome</keyword>
<protein>
    <submittedName>
        <fullName evidence="6">O-antigen ligase</fullName>
    </submittedName>
</protein>
<feature type="domain" description="O-antigen ligase-related" evidence="5">
    <location>
        <begin position="198"/>
        <end position="349"/>
    </location>
</feature>
<dbReference type="GO" id="GO:0016874">
    <property type="term" value="F:ligase activity"/>
    <property type="evidence" value="ECO:0007669"/>
    <property type="project" value="UniProtKB-KW"/>
</dbReference>
<keyword evidence="2" id="KW-0812">Transmembrane</keyword>
<evidence type="ECO:0000313" key="7">
    <source>
        <dbReference type="Proteomes" id="UP000198432"/>
    </source>
</evidence>
<accession>A0A239FDN1</accession>
<dbReference type="RefSeq" id="WP_089319204.1">
    <property type="nucleotide sequence ID" value="NZ_FZOQ01000008.1"/>
</dbReference>
<keyword evidence="3" id="KW-1133">Transmembrane helix</keyword>
<gene>
    <name evidence="6" type="ORF">SAMN06296052_108134</name>
</gene>
<proteinExistence type="predicted"/>
<dbReference type="GO" id="GO:0016020">
    <property type="term" value="C:membrane"/>
    <property type="evidence" value="ECO:0007669"/>
    <property type="project" value="UniProtKB-SubCell"/>
</dbReference>
<dbReference type="InterPro" id="IPR051533">
    <property type="entry name" value="WaaL-like"/>
</dbReference>
<dbReference type="AlphaFoldDB" id="A0A239FDN1"/>
<dbReference type="OrthoDB" id="747420at2"/>
<evidence type="ECO:0000256" key="2">
    <source>
        <dbReference type="ARBA" id="ARBA00022692"/>
    </source>
</evidence>
<reference evidence="7" key="1">
    <citation type="submission" date="2017-06" db="EMBL/GenBank/DDBJ databases">
        <authorList>
            <person name="Varghese N."/>
            <person name="Submissions S."/>
        </authorList>
    </citation>
    <scope>NUCLEOTIDE SEQUENCE [LARGE SCALE GENOMIC DNA]</scope>
    <source>
        <strain evidence="7">NKM1</strain>
    </source>
</reference>
<dbReference type="Proteomes" id="UP000198432">
    <property type="component" value="Unassembled WGS sequence"/>
</dbReference>
<dbReference type="PANTHER" id="PTHR37422">
    <property type="entry name" value="TEICHURONIC ACID BIOSYNTHESIS PROTEIN TUAE"/>
    <property type="match status" value="1"/>
</dbReference>
<dbReference type="InterPro" id="IPR007016">
    <property type="entry name" value="O-antigen_ligase-rel_domated"/>
</dbReference>
<evidence type="ECO:0000259" key="5">
    <source>
        <dbReference type="Pfam" id="PF04932"/>
    </source>
</evidence>
<name>A0A239FDN1_9BACT</name>
<organism evidence="6 7">
    <name type="scientific">Pontibacter ummariensis</name>
    <dbReference type="NCBI Taxonomy" id="1610492"/>
    <lineage>
        <taxon>Bacteria</taxon>
        <taxon>Pseudomonadati</taxon>
        <taxon>Bacteroidota</taxon>
        <taxon>Cytophagia</taxon>
        <taxon>Cytophagales</taxon>
        <taxon>Hymenobacteraceae</taxon>
        <taxon>Pontibacter</taxon>
    </lineage>
</organism>
<evidence type="ECO:0000256" key="1">
    <source>
        <dbReference type="ARBA" id="ARBA00004141"/>
    </source>
</evidence>
<keyword evidence="4" id="KW-0472">Membrane</keyword>
<dbReference type="PANTHER" id="PTHR37422:SF17">
    <property type="entry name" value="O-ANTIGEN LIGASE"/>
    <property type="match status" value="1"/>
</dbReference>
<keyword evidence="6" id="KW-0436">Ligase</keyword>
<evidence type="ECO:0000256" key="4">
    <source>
        <dbReference type="ARBA" id="ARBA00023136"/>
    </source>
</evidence>
<evidence type="ECO:0000313" key="6">
    <source>
        <dbReference type="EMBL" id="SNS54861.1"/>
    </source>
</evidence>
<comment type="subcellular location">
    <subcellularLocation>
        <location evidence="1">Membrane</location>
        <topology evidence="1">Multi-pass membrane protein</topology>
    </subcellularLocation>
</comment>
<sequence>MLPKLALDRLYYYVIVVTAFSLPFHRNIGSVLAIVLCLLWLLSGGFKEKWNLLTLYKLPLLFASLFFVYIVGLTYTSNFSYAFSRVERSIPLLVFPVVIFSSKAFNRAELNTVLKAFISGVLLASVIAIAHGLYRRFIAADMTQVELNNFYIDLPHIFMHHIQYGIFLAIGLFFLAYLAGQEKKKSFGKKAEYLLLGLFFLNLLLLAGGFMAFIAVTVISILALLFLPQKRVKVILTVSLAALAMLFILLIQSEKNPLVQRYTQRLSLSFSEIENNKYNYSSTRVGPLVTALSVLEENWLFGVGTGDTADAMKEEYINSGLDQLTEFNTHNQYLDFWISFGIFGIIILLANLVYPIYVSLKHKSYIYLCFLVLVSFCFLTENLLATNKTIYLYAFLNSILALHAVNQINPKLQQDARPL</sequence>
<evidence type="ECO:0000256" key="3">
    <source>
        <dbReference type="ARBA" id="ARBA00022989"/>
    </source>
</evidence>
<dbReference type="Pfam" id="PF04932">
    <property type="entry name" value="Wzy_C"/>
    <property type="match status" value="1"/>
</dbReference>
<dbReference type="EMBL" id="FZOQ01000008">
    <property type="protein sequence ID" value="SNS54861.1"/>
    <property type="molecule type" value="Genomic_DNA"/>
</dbReference>